<comment type="caution">
    <text evidence="1">The sequence shown here is derived from an EMBL/GenBank/DDBJ whole genome shotgun (WGS) entry which is preliminary data.</text>
</comment>
<dbReference type="AlphaFoldDB" id="A0ABD1ZHJ1"/>
<sequence>MIRSRVSHHSTVVNWNAGESDRVPSRLEASVDDSIHGQIPNQNRTRRIHLSGARLSIEGDSVKRVRIWKAQNGGRARAQVCGSNIARSEDLAGENRARVMCSDVAVDNVSGEE</sequence>
<evidence type="ECO:0000313" key="2">
    <source>
        <dbReference type="Proteomes" id="UP001605036"/>
    </source>
</evidence>
<dbReference type="Proteomes" id="UP001605036">
    <property type="component" value="Unassembled WGS sequence"/>
</dbReference>
<name>A0ABD1ZHJ1_9MARC</name>
<protein>
    <submittedName>
        <fullName evidence="1">Uncharacterized protein</fullName>
    </submittedName>
</protein>
<gene>
    <name evidence="1" type="ORF">R1flu_017847</name>
</gene>
<keyword evidence="2" id="KW-1185">Reference proteome</keyword>
<organism evidence="1 2">
    <name type="scientific">Riccia fluitans</name>
    <dbReference type="NCBI Taxonomy" id="41844"/>
    <lineage>
        <taxon>Eukaryota</taxon>
        <taxon>Viridiplantae</taxon>
        <taxon>Streptophyta</taxon>
        <taxon>Embryophyta</taxon>
        <taxon>Marchantiophyta</taxon>
        <taxon>Marchantiopsida</taxon>
        <taxon>Marchantiidae</taxon>
        <taxon>Marchantiales</taxon>
        <taxon>Ricciaceae</taxon>
        <taxon>Riccia</taxon>
    </lineage>
</organism>
<evidence type="ECO:0000313" key="1">
    <source>
        <dbReference type="EMBL" id="KAL2649719.1"/>
    </source>
</evidence>
<accession>A0ABD1ZHJ1</accession>
<dbReference type="EMBL" id="JBHFFA010000001">
    <property type="protein sequence ID" value="KAL2649719.1"/>
    <property type="molecule type" value="Genomic_DNA"/>
</dbReference>
<reference evidence="1 2" key="1">
    <citation type="submission" date="2024-09" db="EMBL/GenBank/DDBJ databases">
        <title>Chromosome-scale assembly of Riccia fluitans.</title>
        <authorList>
            <person name="Paukszto L."/>
            <person name="Sawicki J."/>
            <person name="Karawczyk K."/>
            <person name="Piernik-Szablinska J."/>
            <person name="Szczecinska M."/>
            <person name="Mazdziarz M."/>
        </authorList>
    </citation>
    <scope>NUCLEOTIDE SEQUENCE [LARGE SCALE GENOMIC DNA]</scope>
    <source>
        <strain evidence="1">Rf_01</strain>
        <tissue evidence="1">Aerial parts of the thallus</tissue>
    </source>
</reference>
<proteinExistence type="predicted"/>